<keyword evidence="3" id="KW-0547">Nucleotide-binding</keyword>
<dbReference type="Pfam" id="PF25019">
    <property type="entry name" value="LRR_R13L1-DRL21"/>
    <property type="match status" value="1"/>
</dbReference>
<dbReference type="SMART" id="SM00367">
    <property type="entry name" value="LRR_CC"/>
    <property type="match status" value="4"/>
</dbReference>
<evidence type="ECO:0000256" key="3">
    <source>
        <dbReference type="ARBA" id="ARBA00022741"/>
    </source>
</evidence>
<keyword evidence="4" id="KW-0611">Plant defense</keyword>
<protein>
    <submittedName>
        <fullName evidence="10">Uncharacterized protein</fullName>
    </submittedName>
</protein>
<dbReference type="InterPro" id="IPR032675">
    <property type="entry name" value="LRR_dom_sf"/>
</dbReference>
<feature type="domain" description="NB-ARC" evidence="6">
    <location>
        <begin position="169"/>
        <end position="342"/>
    </location>
</feature>
<keyword evidence="2" id="KW-0677">Repeat</keyword>
<evidence type="ECO:0000256" key="1">
    <source>
        <dbReference type="ARBA" id="ARBA00022614"/>
    </source>
</evidence>
<evidence type="ECO:0000256" key="4">
    <source>
        <dbReference type="ARBA" id="ARBA00022821"/>
    </source>
</evidence>
<dbReference type="InterPro" id="IPR058922">
    <property type="entry name" value="WHD_DRP"/>
</dbReference>
<dbReference type="Pfam" id="PF00931">
    <property type="entry name" value="NB-ARC"/>
    <property type="match status" value="1"/>
</dbReference>
<dbReference type="GO" id="GO:0006952">
    <property type="term" value="P:defense response"/>
    <property type="evidence" value="ECO:0007669"/>
    <property type="project" value="UniProtKB-KW"/>
</dbReference>
<evidence type="ECO:0000259" key="9">
    <source>
        <dbReference type="Pfam" id="PF25019"/>
    </source>
</evidence>
<dbReference type="PANTHER" id="PTHR36766:SF38">
    <property type="entry name" value="DISEASE RESISTANCE PROTEIN RGA3"/>
    <property type="match status" value="1"/>
</dbReference>
<evidence type="ECO:0000259" key="8">
    <source>
        <dbReference type="Pfam" id="PF23559"/>
    </source>
</evidence>
<keyword evidence="1" id="KW-0433">Leucine-rich repeat</keyword>
<dbReference type="CDD" id="cd14798">
    <property type="entry name" value="RX-CC_like"/>
    <property type="match status" value="1"/>
</dbReference>
<dbReference type="PRINTS" id="PR00364">
    <property type="entry name" value="DISEASERSIST"/>
</dbReference>
<dbReference type="EMBL" id="OIVN01001936">
    <property type="protein sequence ID" value="SPC99124.1"/>
    <property type="molecule type" value="Genomic_DNA"/>
</dbReference>
<evidence type="ECO:0000256" key="5">
    <source>
        <dbReference type="ARBA" id="ARBA00022840"/>
    </source>
</evidence>
<evidence type="ECO:0000259" key="6">
    <source>
        <dbReference type="Pfam" id="PF00931"/>
    </source>
</evidence>
<dbReference type="FunFam" id="1.10.10.10:FF:000322">
    <property type="entry name" value="Probable disease resistance protein At1g63360"/>
    <property type="match status" value="1"/>
</dbReference>
<evidence type="ECO:0000256" key="2">
    <source>
        <dbReference type="ARBA" id="ARBA00022737"/>
    </source>
</evidence>
<dbReference type="PANTHER" id="PTHR36766">
    <property type="entry name" value="PLANT BROAD-SPECTRUM MILDEW RESISTANCE PROTEIN RPW8"/>
    <property type="match status" value="1"/>
</dbReference>
<name>A0A2N9GIV7_FAGSY</name>
<evidence type="ECO:0000313" key="10">
    <source>
        <dbReference type="EMBL" id="SPC99124.1"/>
    </source>
</evidence>
<dbReference type="Gene3D" id="1.20.5.4130">
    <property type="match status" value="1"/>
</dbReference>
<dbReference type="InterPro" id="IPR042197">
    <property type="entry name" value="Apaf_helical"/>
</dbReference>
<evidence type="ECO:0000259" key="7">
    <source>
        <dbReference type="Pfam" id="PF18052"/>
    </source>
</evidence>
<keyword evidence="5" id="KW-0067">ATP-binding</keyword>
<dbReference type="Pfam" id="PF23559">
    <property type="entry name" value="WHD_DRP"/>
    <property type="match status" value="1"/>
</dbReference>
<proteinExistence type="predicted"/>
<dbReference type="InterPro" id="IPR027417">
    <property type="entry name" value="P-loop_NTPase"/>
</dbReference>
<dbReference type="FunFam" id="3.40.50.300:FF:001091">
    <property type="entry name" value="Probable disease resistance protein At1g61300"/>
    <property type="match status" value="1"/>
</dbReference>
<organism evidence="10">
    <name type="scientific">Fagus sylvatica</name>
    <name type="common">Beechnut</name>
    <dbReference type="NCBI Taxonomy" id="28930"/>
    <lineage>
        <taxon>Eukaryota</taxon>
        <taxon>Viridiplantae</taxon>
        <taxon>Streptophyta</taxon>
        <taxon>Embryophyta</taxon>
        <taxon>Tracheophyta</taxon>
        <taxon>Spermatophyta</taxon>
        <taxon>Magnoliopsida</taxon>
        <taxon>eudicotyledons</taxon>
        <taxon>Gunneridae</taxon>
        <taxon>Pentapetalae</taxon>
        <taxon>rosids</taxon>
        <taxon>fabids</taxon>
        <taxon>Fagales</taxon>
        <taxon>Fagaceae</taxon>
        <taxon>Fagus</taxon>
    </lineage>
</organism>
<accession>A0A2N9GIV7</accession>
<feature type="domain" description="Disease resistance N-terminal" evidence="7">
    <location>
        <begin position="11"/>
        <end position="97"/>
    </location>
</feature>
<dbReference type="Pfam" id="PF18052">
    <property type="entry name" value="Rx_N"/>
    <property type="match status" value="1"/>
</dbReference>
<dbReference type="Gene3D" id="1.10.8.430">
    <property type="entry name" value="Helical domain of apoptotic protease-activating factors"/>
    <property type="match status" value="1"/>
</dbReference>
<dbReference type="InterPro" id="IPR041118">
    <property type="entry name" value="Rx_N"/>
</dbReference>
<dbReference type="InterPro" id="IPR036388">
    <property type="entry name" value="WH-like_DNA-bd_sf"/>
</dbReference>
<dbReference type="Gene3D" id="1.10.10.10">
    <property type="entry name" value="Winged helix-like DNA-binding domain superfamily/Winged helix DNA-binding domain"/>
    <property type="match status" value="1"/>
</dbReference>
<dbReference type="SUPFAM" id="SSF52047">
    <property type="entry name" value="RNI-like"/>
    <property type="match status" value="1"/>
</dbReference>
<dbReference type="Gene3D" id="3.40.50.300">
    <property type="entry name" value="P-loop containing nucleotide triphosphate hydrolases"/>
    <property type="match status" value="1"/>
</dbReference>
<reference evidence="10" key="1">
    <citation type="submission" date="2018-02" db="EMBL/GenBank/DDBJ databases">
        <authorList>
            <person name="Cohen D.B."/>
            <person name="Kent A.D."/>
        </authorList>
    </citation>
    <scope>NUCLEOTIDE SEQUENCE</scope>
</reference>
<dbReference type="InterPro" id="IPR038005">
    <property type="entry name" value="RX-like_CC"/>
</dbReference>
<gene>
    <name evidence="10" type="ORF">FSB_LOCUS27006</name>
</gene>
<dbReference type="SUPFAM" id="SSF52540">
    <property type="entry name" value="P-loop containing nucleoside triphosphate hydrolases"/>
    <property type="match status" value="1"/>
</dbReference>
<feature type="domain" description="Disease resistance protein winged helix" evidence="8">
    <location>
        <begin position="425"/>
        <end position="474"/>
    </location>
</feature>
<sequence>MAEGMLLAVAQKIIEDLGSWAFQEVGSLWDVEAELENIKNTLSTIQAVLQDAAEQQSHNHQVRDWLEKLKDAVYEADDLLSEFLTEALRRGGTSENIAKKVRGFFSSSNPLVFRYDMSCKIKAMRQKLNAIAEDRKKFHLKECHVEPHVSMDREETHSFVPNENVFGREDDKKAIIKLLLDPNVEENVSVVPIVGIGGLGKTTLAQYVYNDDIVKKHFELKMWVCVSDPFEVKVVVEKIIASATSNKPNDLHMDELQKQLRNKIDGKKYLLVLDDVWNQNYNKWDNLKSLLMGGAKGSRIIITTRAKLVAEITSPISIYTLNGLSEDQSWSLFEQIAFRKRQETNHPKLVEIGREILGKCQGVPLAIKSIGGVLCLEKTESKWSYVKDNVLANVLQSGDNIFPILKLSYDHLPSHLRSCFAYCSLFPKDYLMDKKTLIQLWIAQGFIQSSNNKKLEDVADEYFNDLLWRSLFEELSHMPRGLGQLTCLQTLPSFIVSNDPPSISNHVGGLGELNRLNNLRGTLEIKHLERLEDGNSESKAANLREKQHLEYLMLNWDRGSNLNANDNDEMLLEGLQPHQNLKRLSASVKPLQQTMAMTSSLPSSSSSPSPLSKLKDMALYNIEDEDGGSLSGGSLPMSLVRISSCDDFDPLSDVGALWMEWRHLNCLHTLCFSKLPKLESLPAGLQRVTTLKNLTISDCPNLICLPEWISEFTSLEYLRFPNLTTFPEWISNFTSLEKLEIEECPNLTSLPDGICYLRFLRHLRIQDCLNLTTFPERIGELTSLQRLEISKCPNLTSLPDGMHGLSSLQSLEIIRCPNLTSLPDGMHCLGSLQRLKISNCPNLTSLADGMHGLSSLQSLEIIRCPNLTSLPDGMHGLSSLQTLRIAGCPNLEKKCEKGIVPICFPFLRIFYSLPKQTKGFKNQSFAADIHFFINNIITLCPKNASCSNLCCIFCNCHIDELDSSFAWILEADAGEGHTCGPTWFSFGAKVP</sequence>
<dbReference type="GO" id="GO:0005524">
    <property type="term" value="F:ATP binding"/>
    <property type="evidence" value="ECO:0007669"/>
    <property type="project" value="UniProtKB-KW"/>
</dbReference>
<dbReference type="InterPro" id="IPR056789">
    <property type="entry name" value="LRR_R13L1-DRL21"/>
</dbReference>
<dbReference type="Gene3D" id="3.80.10.10">
    <property type="entry name" value="Ribonuclease Inhibitor"/>
    <property type="match status" value="1"/>
</dbReference>
<dbReference type="InterPro" id="IPR002182">
    <property type="entry name" value="NB-ARC"/>
</dbReference>
<dbReference type="GO" id="GO:0051707">
    <property type="term" value="P:response to other organism"/>
    <property type="evidence" value="ECO:0007669"/>
    <property type="project" value="UniProtKB-ARBA"/>
</dbReference>
<dbReference type="InterPro" id="IPR006553">
    <property type="entry name" value="Leu-rich_rpt_Cys-con_subtyp"/>
</dbReference>
<dbReference type="GO" id="GO:0043531">
    <property type="term" value="F:ADP binding"/>
    <property type="evidence" value="ECO:0007669"/>
    <property type="project" value="InterPro"/>
</dbReference>
<feature type="domain" description="R13L1/DRL21-like LRR repeat region" evidence="9">
    <location>
        <begin position="510"/>
        <end position="622"/>
    </location>
</feature>
<dbReference type="AlphaFoldDB" id="A0A2N9GIV7"/>